<evidence type="ECO:0000313" key="1">
    <source>
        <dbReference type="EMBL" id="RNA25803.1"/>
    </source>
</evidence>
<sequence length="183" mass="21327">MGKKKYGCMKRRLRNIWVLSFQMMGSIVNKAAVSKAYSASELFKKLYPAFYERRLRELGFEKIDLDIEENEGVSEKTSRRHNSQIKRDMQGGTMRDKFLLNRTATTWNLLPSEIAETDTANQFKAKIERHEVGDLEKICLQNLIQRNFDLMQLKLQADKVQRYELHSNLCVTAHTTTTTTIKC</sequence>
<gene>
    <name evidence="1" type="ORF">BpHYR1_047203</name>
</gene>
<accession>A0A3M7RQF6</accession>
<organism evidence="1 2">
    <name type="scientific">Brachionus plicatilis</name>
    <name type="common">Marine rotifer</name>
    <name type="synonym">Brachionus muelleri</name>
    <dbReference type="NCBI Taxonomy" id="10195"/>
    <lineage>
        <taxon>Eukaryota</taxon>
        <taxon>Metazoa</taxon>
        <taxon>Spiralia</taxon>
        <taxon>Gnathifera</taxon>
        <taxon>Rotifera</taxon>
        <taxon>Eurotatoria</taxon>
        <taxon>Monogononta</taxon>
        <taxon>Pseudotrocha</taxon>
        <taxon>Ploima</taxon>
        <taxon>Brachionidae</taxon>
        <taxon>Brachionus</taxon>
    </lineage>
</organism>
<reference evidence="1 2" key="1">
    <citation type="journal article" date="2018" name="Sci. Rep.">
        <title>Genomic signatures of local adaptation to the degree of environmental predictability in rotifers.</title>
        <authorList>
            <person name="Franch-Gras L."/>
            <person name="Hahn C."/>
            <person name="Garcia-Roger E.M."/>
            <person name="Carmona M.J."/>
            <person name="Serra M."/>
            <person name="Gomez A."/>
        </authorList>
    </citation>
    <scope>NUCLEOTIDE SEQUENCE [LARGE SCALE GENOMIC DNA]</scope>
    <source>
        <strain evidence="1">HYR1</strain>
    </source>
</reference>
<dbReference type="AlphaFoldDB" id="A0A3M7RQF6"/>
<keyword evidence="2" id="KW-1185">Reference proteome</keyword>
<proteinExistence type="predicted"/>
<comment type="caution">
    <text evidence="1">The sequence shown here is derived from an EMBL/GenBank/DDBJ whole genome shotgun (WGS) entry which is preliminary data.</text>
</comment>
<evidence type="ECO:0000313" key="2">
    <source>
        <dbReference type="Proteomes" id="UP000276133"/>
    </source>
</evidence>
<dbReference type="Proteomes" id="UP000276133">
    <property type="component" value="Unassembled WGS sequence"/>
</dbReference>
<dbReference type="EMBL" id="REGN01002853">
    <property type="protein sequence ID" value="RNA25803.1"/>
    <property type="molecule type" value="Genomic_DNA"/>
</dbReference>
<protein>
    <submittedName>
        <fullName evidence="1">Uncharacterized protein</fullName>
    </submittedName>
</protein>
<name>A0A3M7RQF6_BRAPC</name>